<evidence type="ECO:0000256" key="2">
    <source>
        <dbReference type="ARBA" id="ARBA00022723"/>
    </source>
</evidence>
<evidence type="ECO:0000313" key="7">
    <source>
        <dbReference type="Proteomes" id="UP001058687"/>
    </source>
</evidence>
<accession>A0AAE9SN82</accession>
<evidence type="ECO:0000256" key="1">
    <source>
        <dbReference type="ARBA" id="ARBA00006787"/>
    </source>
</evidence>
<feature type="binding site" evidence="5">
    <location>
        <position position="566"/>
    </location>
    <ligand>
        <name>Fe cation</name>
        <dbReference type="ChEBI" id="CHEBI:24875"/>
        <note>catalytic</note>
    </ligand>
</feature>
<evidence type="ECO:0000256" key="5">
    <source>
        <dbReference type="PIRSR" id="PIRSR604294-1"/>
    </source>
</evidence>
<keyword evidence="3" id="KW-0560">Oxidoreductase</keyword>
<dbReference type="Pfam" id="PF03055">
    <property type="entry name" value="RPE65"/>
    <property type="match status" value="1"/>
</dbReference>
<dbReference type="EMBL" id="CP050467">
    <property type="protein sequence ID" value="UTZ27937.1"/>
    <property type="molecule type" value="Genomic_DNA"/>
</dbReference>
<gene>
    <name evidence="6" type="ORF">HB761_15095</name>
</gene>
<keyword evidence="4 5" id="KW-0408">Iron</keyword>
<dbReference type="AlphaFoldDB" id="A0AAE9SN82"/>
<dbReference type="GO" id="GO:0010436">
    <property type="term" value="F:carotenoid dioxygenase activity"/>
    <property type="evidence" value="ECO:0007669"/>
    <property type="project" value="TreeGrafter"/>
</dbReference>
<comment type="cofactor">
    <cofactor evidence="5">
        <name>Fe(2+)</name>
        <dbReference type="ChEBI" id="CHEBI:29033"/>
    </cofactor>
    <text evidence="5">Binds 1 Fe(2+) ion per subunit.</text>
</comment>
<reference evidence="6" key="1">
    <citation type="submission" date="2020-03" db="EMBL/GenBank/DDBJ databases">
        <title>Five strains of Vibrio campbellii isolated from Mariana Trench.</title>
        <authorList>
            <person name="Liang J."/>
            <person name="Zhang X.-H."/>
        </authorList>
    </citation>
    <scope>NUCLEOTIDE SEQUENCE</scope>
    <source>
        <strain evidence="6">LJC014</strain>
    </source>
</reference>
<dbReference type="PANTHER" id="PTHR10543:SF89">
    <property type="entry name" value="CAROTENOID 9,10(9',10')-CLEAVAGE DIOXYGENASE 1"/>
    <property type="match status" value="1"/>
</dbReference>
<organism evidence="6 7">
    <name type="scientific">Vibrio campbellii</name>
    <dbReference type="NCBI Taxonomy" id="680"/>
    <lineage>
        <taxon>Bacteria</taxon>
        <taxon>Pseudomonadati</taxon>
        <taxon>Pseudomonadota</taxon>
        <taxon>Gammaproteobacteria</taxon>
        <taxon>Vibrionales</taxon>
        <taxon>Vibrionaceae</taxon>
        <taxon>Vibrio</taxon>
    </lineage>
</organism>
<dbReference type="GO" id="GO:0016121">
    <property type="term" value="P:carotene catabolic process"/>
    <property type="evidence" value="ECO:0007669"/>
    <property type="project" value="TreeGrafter"/>
</dbReference>
<proteinExistence type="inferred from homology"/>
<evidence type="ECO:0000256" key="3">
    <source>
        <dbReference type="ARBA" id="ARBA00023002"/>
    </source>
</evidence>
<evidence type="ECO:0000313" key="6">
    <source>
        <dbReference type="EMBL" id="UTZ27937.1"/>
    </source>
</evidence>
<sequence length="613" mass="69659">MKRRTFLKGMTGASLFPHQLLANPNTGRSVFPTSIMQGSLEPASGELHLIYGQVPNDIHGHVFFAEGIPLEPGHLSPSGRGALTRIDFSPEKVTFLRKMIDTPSAIMQQHIDWGFDKFRLLGGLAYYSPSMGFVNYCNTAPNYLGNNRFALSYEGGAPYEFDALSLDVITPIGHYNEWQSSLPPWMDSFIPDKWLFPQIRTTGHPYFDLESDECFTINYGGNVANTGTKNGFIHLIKWDKYHPLQRWRIFGRDGHPAFIAATAHSLGVTRHHVLVFETAAQVEPLRMMGIRSVQPQQHRTPVWIIRKADLQLGQEFVIADYLELDFDTSDIMCNYDDSDSEITLYGQYLGAMDKSEPQYSRDKRTFGGRVPDQLAGYPAAPIDVGGLVRARIEVQPLTVREITSDFRLIRDDQLFWDMNDPAYRGHFQFPEQFEHIYWAAVGYRKDHVLQRVADAYEDYPSRLYTNDSLPQNDQPSALVHMDCLAMRLTDAYQFPTDCVMRTPQFMPRKNSHTQDDGYIFTAVVRNNPTHSIGNGKEIWIFDAQHLAQGPLAILGHPKLNFATTNHALWVANIGPRPLDVYNANVGDFFRSKASNHRSSVKEVIEQYILPRFG</sequence>
<dbReference type="GO" id="GO:0046872">
    <property type="term" value="F:metal ion binding"/>
    <property type="evidence" value="ECO:0007669"/>
    <property type="project" value="UniProtKB-KW"/>
</dbReference>
<dbReference type="PANTHER" id="PTHR10543">
    <property type="entry name" value="BETA-CAROTENE DIOXYGENASE"/>
    <property type="match status" value="1"/>
</dbReference>
<evidence type="ECO:0000256" key="4">
    <source>
        <dbReference type="ARBA" id="ARBA00023004"/>
    </source>
</evidence>
<keyword evidence="2 5" id="KW-0479">Metal-binding</keyword>
<dbReference type="RefSeq" id="WP_255935761.1">
    <property type="nucleotide sequence ID" value="NZ_CP050467.1"/>
</dbReference>
<protein>
    <submittedName>
        <fullName evidence="6">Carotenoid oxygenase family protein</fullName>
    </submittedName>
</protein>
<dbReference type="Proteomes" id="UP001058687">
    <property type="component" value="Chromosome 1"/>
</dbReference>
<comment type="similarity">
    <text evidence="1">Belongs to the carotenoid oxygenase family.</text>
</comment>
<name>A0AAE9SN82_9VIBR</name>
<dbReference type="InterPro" id="IPR004294">
    <property type="entry name" value="Carotenoid_Oase"/>
</dbReference>